<dbReference type="Proteomes" id="UP000616769">
    <property type="component" value="Unassembled WGS sequence"/>
</dbReference>
<dbReference type="InterPro" id="IPR000504">
    <property type="entry name" value="RRM_dom"/>
</dbReference>
<dbReference type="SUPFAM" id="SSF54928">
    <property type="entry name" value="RNA-binding domain, RBD"/>
    <property type="match status" value="1"/>
</dbReference>
<dbReference type="Pfam" id="PF00076">
    <property type="entry name" value="RRM_1"/>
    <property type="match status" value="1"/>
</dbReference>
<evidence type="ECO:0000256" key="1">
    <source>
        <dbReference type="PROSITE-ProRule" id="PRU00176"/>
    </source>
</evidence>
<dbReference type="OrthoDB" id="267048at2759"/>
<reference evidence="2 3" key="1">
    <citation type="journal article" date="2015" name="Parasit. Vectors">
        <title>Draft genome of the scabies mite.</title>
        <authorList>
            <person name="Rider S.D.Jr."/>
            <person name="Morgan M.S."/>
            <person name="Arlian L.G."/>
        </authorList>
    </citation>
    <scope>NUCLEOTIDE SEQUENCE [LARGE SCALE GENOMIC DNA]</scope>
    <source>
        <strain evidence="2">Arlian Lab</strain>
    </source>
</reference>
<protein>
    <submittedName>
        <fullName evidence="2">RRM domain containing protein</fullName>
    </submittedName>
</protein>
<dbReference type="InterPro" id="IPR012677">
    <property type="entry name" value="Nucleotide-bd_a/b_plait_sf"/>
</dbReference>
<dbReference type="Gene3D" id="3.30.70.330">
    <property type="match status" value="1"/>
</dbReference>
<gene>
    <name evidence="2" type="ORF">QR98_0061350</name>
</gene>
<dbReference type="GO" id="GO:0003723">
    <property type="term" value="F:RNA binding"/>
    <property type="evidence" value="ECO:0007669"/>
    <property type="project" value="UniProtKB-UniRule"/>
</dbReference>
<keyword evidence="1" id="KW-0694">RNA-binding</keyword>
<dbReference type="VEuPathDB" id="VectorBase:SSCA004185"/>
<proteinExistence type="predicted"/>
<comment type="caution">
    <text evidence="2">The sequence shown here is derived from an EMBL/GenBank/DDBJ whole genome shotgun (WGS) entry which is preliminary data.</text>
</comment>
<organism evidence="2 3">
    <name type="scientific">Sarcoptes scabiei</name>
    <name type="common">Itch mite</name>
    <name type="synonym">Acarus scabiei</name>
    <dbReference type="NCBI Taxonomy" id="52283"/>
    <lineage>
        <taxon>Eukaryota</taxon>
        <taxon>Metazoa</taxon>
        <taxon>Ecdysozoa</taxon>
        <taxon>Arthropoda</taxon>
        <taxon>Chelicerata</taxon>
        <taxon>Arachnida</taxon>
        <taxon>Acari</taxon>
        <taxon>Acariformes</taxon>
        <taxon>Sarcoptiformes</taxon>
        <taxon>Astigmata</taxon>
        <taxon>Psoroptidia</taxon>
        <taxon>Sarcoptoidea</taxon>
        <taxon>Sarcoptidae</taxon>
        <taxon>Sarcoptinae</taxon>
        <taxon>Sarcoptes</taxon>
    </lineage>
</organism>
<dbReference type="InterPro" id="IPR035979">
    <property type="entry name" value="RBD_domain_sf"/>
</dbReference>
<name>A0A132A9H8_SARSC</name>
<evidence type="ECO:0000313" key="3">
    <source>
        <dbReference type="Proteomes" id="UP000616769"/>
    </source>
</evidence>
<dbReference type="PROSITE" id="PS50102">
    <property type="entry name" value="RRM"/>
    <property type="match status" value="1"/>
</dbReference>
<dbReference type="AlphaFoldDB" id="A0A132A9H8"/>
<evidence type="ECO:0000313" key="2">
    <source>
        <dbReference type="EMBL" id="KPM07636.1"/>
    </source>
</evidence>
<dbReference type="EMBL" id="JXLN01011766">
    <property type="protein sequence ID" value="KPM07636.1"/>
    <property type="molecule type" value="Genomic_DNA"/>
</dbReference>
<sequence length="158" mass="17064">MATNQSSSLSPFAEQIFNPSVQYLSSNAMTTTDALLKYYVNLSSSNMSSSFPSSPPMKTPTSLKASTATPLSTILPSSQSSSFASKILSGIANGSNEKNIGKQIEGPIGSNLFIYHLPGFVSYDNPESAQNAIKSMNGFQILNKRLKVQLKKVREKPY</sequence>
<accession>A0A132A9H8</accession>